<keyword evidence="1" id="KW-0812">Transmembrane</keyword>
<feature type="transmembrane region" description="Helical" evidence="1">
    <location>
        <begin position="264"/>
        <end position="286"/>
    </location>
</feature>
<feature type="transmembrane region" description="Helical" evidence="1">
    <location>
        <begin position="226"/>
        <end position="244"/>
    </location>
</feature>
<feature type="transmembrane region" description="Helical" evidence="1">
    <location>
        <begin position="149"/>
        <end position="171"/>
    </location>
</feature>
<comment type="caution">
    <text evidence="2">The sequence shown here is derived from an EMBL/GenBank/DDBJ whole genome shotgun (WGS) entry which is preliminary data.</text>
</comment>
<feature type="transmembrane region" description="Helical" evidence="1">
    <location>
        <begin position="32"/>
        <end position="51"/>
    </location>
</feature>
<gene>
    <name evidence="2" type="ORF">FZC75_08220</name>
</gene>
<reference evidence="2 3" key="1">
    <citation type="submission" date="2019-08" db="EMBL/GenBank/DDBJ databases">
        <title>Bacillus genomes from the desert of Cuatro Cienegas, Coahuila.</title>
        <authorList>
            <person name="Olmedo-Alvarez G."/>
        </authorList>
    </citation>
    <scope>NUCLEOTIDE SEQUENCE [LARGE SCALE GENOMIC DNA]</scope>
    <source>
        <strain evidence="2 3">CH98b_3T</strain>
    </source>
</reference>
<dbReference type="AlphaFoldDB" id="A0A5D4TFY2"/>
<keyword evidence="1" id="KW-0472">Membrane</keyword>
<dbReference type="Pfam" id="PF11750">
    <property type="entry name" value="DUF3307"/>
    <property type="match status" value="1"/>
</dbReference>
<dbReference type="RefSeq" id="WP_010199624.1">
    <property type="nucleotide sequence ID" value="NZ_JBNIKO010000002.1"/>
</dbReference>
<evidence type="ECO:0000313" key="2">
    <source>
        <dbReference type="EMBL" id="TYS73034.1"/>
    </source>
</evidence>
<evidence type="ECO:0000313" key="3">
    <source>
        <dbReference type="Proteomes" id="UP000324517"/>
    </source>
</evidence>
<organism evidence="2 3">
    <name type="scientific">Sutcliffiella horikoshii</name>
    <dbReference type="NCBI Taxonomy" id="79883"/>
    <lineage>
        <taxon>Bacteria</taxon>
        <taxon>Bacillati</taxon>
        <taxon>Bacillota</taxon>
        <taxon>Bacilli</taxon>
        <taxon>Bacillales</taxon>
        <taxon>Bacillaceae</taxon>
        <taxon>Sutcliffiella</taxon>
    </lineage>
</organism>
<evidence type="ECO:0000256" key="1">
    <source>
        <dbReference type="SAM" id="Phobius"/>
    </source>
</evidence>
<proteinExistence type="predicted"/>
<name>A0A5D4TFY2_9BACI</name>
<dbReference type="EMBL" id="VTET01000003">
    <property type="protein sequence ID" value="TYS73034.1"/>
    <property type="molecule type" value="Genomic_DNA"/>
</dbReference>
<accession>A0A5D4TFY2</accession>
<feature type="transmembrane region" description="Helical" evidence="1">
    <location>
        <begin position="57"/>
        <end position="77"/>
    </location>
</feature>
<feature type="transmembrane region" description="Helical" evidence="1">
    <location>
        <begin position="98"/>
        <end position="118"/>
    </location>
</feature>
<dbReference type="OrthoDB" id="5122730at2"/>
<protein>
    <submittedName>
        <fullName evidence="2">DUF3307 domain-containing protein</fullName>
    </submittedName>
</protein>
<dbReference type="Proteomes" id="UP000324517">
    <property type="component" value="Unassembled WGS sequence"/>
</dbReference>
<sequence>MIILSLILGHLIADFYFQSEHMVKEKRKFLKLHLFHHAAVMFITLLLIYFYQGNDFFIEVLVPTILLVVVHGVLDYLKITLQKKTDKLIQKNAWNLGLFIVDQLLHMITILAVCYFTLQVDLQAMIDTILLLLNLKEGIRPELGLLEGLLFLIIMLILCTTVTGHLIRIMLGSLTKHISLFEGKYTLKDLAISPNSEKNMSEEYTYMVMKHQDLSRGKVIGYLERLLVVALILMGSFSAVGFIVAAKSLTRFKQMDDRDWAEYFLLGTLTSFLFAIIYGVLLKIVFFGSY</sequence>
<keyword evidence="1" id="KW-1133">Transmembrane helix</keyword>
<dbReference type="InterPro" id="IPR021737">
    <property type="entry name" value="Phage_phiKZ_Orf197"/>
</dbReference>